<dbReference type="AlphaFoldDB" id="A0A8S2T1E4"/>
<evidence type="ECO:0000313" key="1">
    <source>
        <dbReference type="EMBL" id="CAF4256158.1"/>
    </source>
</evidence>
<sequence>IDQDSDADRDRSETVDRN</sequence>
<organism evidence="1 2">
    <name type="scientific">Rotaria magnacalcarata</name>
    <dbReference type="NCBI Taxonomy" id="392030"/>
    <lineage>
        <taxon>Eukaryota</taxon>
        <taxon>Metazoa</taxon>
        <taxon>Spiralia</taxon>
        <taxon>Gnathifera</taxon>
        <taxon>Rotifera</taxon>
        <taxon>Eurotatoria</taxon>
        <taxon>Bdelloidea</taxon>
        <taxon>Philodinida</taxon>
        <taxon>Philodinidae</taxon>
        <taxon>Rotaria</taxon>
    </lineage>
</organism>
<gene>
    <name evidence="1" type="ORF">GIL414_LOCUS23903</name>
</gene>
<accession>A0A8S2T1E4</accession>
<protein>
    <submittedName>
        <fullName evidence="1">Uncharacterized protein</fullName>
    </submittedName>
</protein>
<comment type="caution">
    <text evidence="1">The sequence shown here is derived from an EMBL/GenBank/DDBJ whole genome shotgun (WGS) entry which is preliminary data.</text>
</comment>
<feature type="non-terminal residue" evidence="1">
    <location>
        <position position="1"/>
    </location>
</feature>
<dbReference type="Proteomes" id="UP000681720">
    <property type="component" value="Unassembled WGS sequence"/>
</dbReference>
<name>A0A8S2T1E4_9BILA</name>
<evidence type="ECO:0000313" key="2">
    <source>
        <dbReference type="Proteomes" id="UP000681720"/>
    </source>
</evidence>
<proteinExistence type="predicted"/>
<dbReference type="EMBL" id="CAJOBJ010027994">
    <property type="protein sequence ID" value="CAF4256158.1"/>
    <property type="molecule type" value="Genomic_DNA"/>
</dbReference>
<reference evidence="1" key="1">
    <citation type="submission" date="2021-02" db="EMBL/GenBank/DDBJ databases">
        <authorList>
            <person name="Nowell W R."/>
        </authorList>
    </citation>
    <scope>NUCLEOTIDE SEQUENCE</scope>
</reference>